<evidence type="ECO:0000256" key="1">
    <source>
        <dbReference type="ARBA" id="ARBA00004162"/>
    </source>
</evidence>
<organism evidence="18">
    <name type="scientific">Solanum lycopersicum</name>
    <name type="common">Tomato</name>
    <name type="synonym">Lycopersicon esculentum</name>
    <dbReference type="NCBI Taxonomy" id="4081"/>
    <lineage>
        <taxon>Eukaryota</taxon>
        <taxon>Viridiplantae</taxon>
        <taxon>Streptophyta</taxon>
        <taxon>Embryophyta</taxon>
        <taxon>Tracheophyta</taxon>
        <taxon>Spermatophyta</taxon>
        <taxon>Magnoliopsida</taxon>
        <taxon>eudicotyledons</taxon>
        <taxon>Gunneridae</taxon>
        <taxon>Pentapetalae</taxon>
        <taxon>asterids</taxon>
        <taxon>lamiids</taxon>
        <taxon>Solanales</taxon>
        <taxon>Solanaceae</taxon>
        <taxon>Solanoideae</taxon>
        <taxon>Solaneae</taxon>
        <taxon>Solanum</taxon>
        <taxon>Solanum subgen. Lycopersicon</taxon>
    </lineage>
</organism>
<dbReference type="InterPro" id="IPR047117">
    <property type="entry name" value="PERK1-13-like"/>
</dbReference>
<evidence type="ECO:0000256" key="16">
    <source>
        <dbReference type="SAM" id="Phobius"/>
    </source>
</evidence>
<feature type="compositionally biased region" description="Polar residues" evidence="15">
    <location>
        <begin position="178"/>
        <end position="189"/>
    </location>
</feature>
<dbReference type="SUPFAM" id="SSF56112">
    <property type="entry name" value="Protein kinase-like (PK-like)"/>
    <property type="match status" value="1"/>
</dbReference>
<keyword evidence="4" id="KW-0723">Serine/threonine-protein kinase</keyword>
<keyword evidence="6 16" id="KW-0812">Transmembrane</keyword>
<evidence type="ECO:0000256" key="14">
    <source>
        <dbReference type="PROSITE-ProRule" id="PRU10141"/>
    </source>
</evidence>
<dbReference type="Proteomes" id="UP000004994">
    <property type="component" value="Chromosome 10"/>
</dbReference>
<dbReference type="GO" id="GO:0004674">
    <property type="term" value="F:protein serine/threonine kinase activity"/>
    <property type="evidence" value="ECO:0007669"/>
    <property type="project" value="UniProtKB-KW"/>
</dbReference>
<sequence length="595" mass="66726">MRNLHLPPPPIIQILNLLCITRIHYPIHYLEIVTTLLLMITTTTIIVLNCRIHLKKDHNPLHLRHHHLHPHHHPLHHPLPALIHLPLMDTSHHHYQKIDRDSSNNNNHKPLFIGIGVSVGLLLLLMLVFLISLCKKKRRRRPHDQMGLYMDNSYRHKRNDYDDNYSVRSSEHVVKIPPTTTSGRVSSEYNWPLAPPPPPPSMSNTSSSNFSSNQQQTFNVASPSNLSSGFINQRHYSYDDLANATGGFSKSNLLGQGGFGYVHKGILPNGKEIAVKSLKSNSGQGEREFQTEVETISRVNHRHLVPLVGYCIAGSQRMLVYDFIPNYTLEYHLHGSGNPVMNFPTRLKIATGTAKGFAYIHEDCHPRIIHRDIKGANILLDNNFEAKVADFGLAKLAADNFTHVSTRIMGTFGYLAPEYASTGKLTEKSDVYSYGVMLLELITGHRPTDVNSDGDNLVDWARPILNRAMEGGNYDELIDPRLEGKFDRQQMLCMVTCAAASIRHSSKRRPKMSQIVRTLEGDVALLNDLNRESTPGIYGSGESSECDGAGSSYGNIKKSKKSEISSEEYTSSEHGSTGEYVQSKAQLQTQNIPLY</sequence>
<dbReference type="FunFam" id="3.30.200.20:FF:000542">
    <property type="entry name" value="Receptor-like serine/threonine-protein kinase At4g25390"/>
    <property type="match status" value="1"/>
</dbReference>
<dbReference type="PANTHER" id="PTHR47982:SF23">
    <property type="entry name" value="NON-SPECIFIC SERINE_THREONINE PROTEIN KINASE"/>
    <property type="match status" value="1"/>
</dbReference>
<evidence type="ECO:0000256" key="10">
    <source>
        <dbReference type="ARBA" id="ARBA00022989"/>
    </source>
</evidence>
<evidence type="ECO:0000256" key="12">
    <source>
        <dbReference type="ARBA" id="ARBA00047899"/>
    </source>
</evidence>
<evidence type="ECO:0000256" key="6">
    <source>
        <dbReference type="ARBA" id="ARBA00022692"/>
    </source>
</evidence>
<keyword evidence="8" id="KW-0418">Kinase</keyword>
<dbReference type="PaxDb" id="4081-Solyc10g051330.1.1"/>
<dbReference type="OrthoDB" id="4062651at2759"/>
<proteinExistence type="predicted"/>
<feature type="binding site" evidence="14">
    <location>
        <position position="276"/>
    </location>
    <ligand>
        <name>ATP</name>
        <dbReference type="ChEBI" id="CHEBI:30616"/>
    </ligand>
</feature>
<feature type="region of interest" description="Disordered" evidence="15">
    <location>
        <begin position="160"/>
        <end position="216"/>
    </location>
</feature>
<keyword evidence="9 14" id="KW-0067">ATP-binding</keyword>
<dbReference type="SMART" id="SM00220">
    <property type="entry name" value="S_TKc"/>
    <property type="match status" value="1"/>
</dbReference>
<keyword evidence="3" id="KW-1003">Cell membrane</keyword>
<evidence type="ECO:0000256" key="9">
    <source>
        <dbReference type="ARBA" id="ARBA00022840"/>
    </source>
</evidence>
<comment type="catalytic activity">
    <reaction evidence="12">
        <text>L-threonyl-[protein] + ATP = O-phospho-L-threonyl-[protein] + ADP + H(+)</text>
        <dbReference type="Rhea" id="RHEA:46608"/>
        <dbReference type="Rhea" id="RHEA-COMP:11060"/>
        <dbReference type="Rhea" id="RHEA-COMP:11605"/>
        <dbReference type="ChEBI" id="CHEBI:15378"/>
        <dbReference type="ChEBI" id="CHEBI:30013"/>
        <dbReference type="ChEBI" id="CHEBI:30616"/>
        <dbReference type="ChEBI" id="CHEBI:61977"/>
        <dbReference type="ChEBI" id="CHEBI:456216"/>
        <dbReference type="EC" id="2.7.11.1"/>
    </reaction>
</comment>
<feature type="compositionally biased region" description="Polar residues" evidence="15">
    <location>
        <begin position="579"/>
        <end position="595"/>
    </location>
</feature>
<evidence type="ECO:0000256" key="2">
    <source>
        <dbReference type="ARBA" id="ARBA00012513"/>
    </source>
</evidence>
<evidence type="ECO:0000256" key="3">
    <source>
        <dbReference type="ARBA" id="ARBA00022475"/>
    </source>
</evidence>
<accession>A0A3Q7IGP3</accession>
<dbReference type="PANTHER" id="PTHR47982">
    <property type="entry name" value="PROLINE-RICH RECEPTOR-LIKE PROTEIN KINASE PERK4"/>
    <property type="match status" value="1"/>
</dbReference>
<keyword evidence="19" id="KW-1185">Reference proteome</keyword>
<dbReference type="EnsemblPlants" id="Solyc10g051330.2.1">
    <property type="protein sequence ID" value="Solyc10g051330.2.1"/>
    <property type="gene ID" value="Solyc10g051330.2"/>
</dbReference>
<evidence type="ECO:0000256" key="13">
    <source>
        <dbReference type="ARBA" id="ARBA00048679"/>
    </source>
</evidence>
<dbReference type="InterPro" id="IPR008271">
    <property type="entry name" value="Ser/Thr_kinase_AS"/>
</dbReference>
<dbReference type="Gene3D" id="3.30.200.20">
    <property type="entry name" value="Phosphorylase Kinase, domain 1"/>
    <property type="match status" value="1"/>
</dbReference>
<feature type="domain" description="Protein kinase" evidence="17">
    <location>
        <begin position="248"/>
        <end position="525"/>
    </location>
</feature>
<protein>
    <recommendedName>
        <fullName evidence="2">non-specific serine/threonine protein kinase</fullName>
        <ecNumber evidence="2">2.7.11.1</ecNumber>
    </recommendedName>
</protein>
<dbReference type="InterPro" id="IPR017441">
    <property type="entry name" value="Protein_kinase_ATP_BS"/>
</dbReference>
<name>A0A3Q7IGP3_SOLLC</name>
<evidence type="ECO:0000256" key="5">
    <source>
        <dbReference type="ARBA" id="ARBA00022679"/>
    </source>
</evidence>
<keyword evidence="7 14" id="KW-0547">Nucleotide-binding</keyword>
<reference evidence="18" key="1">
    <citation type="journal article" date="2012" name="Nature">
        <title>The tomato genome sequence provides insights into fleshy fruit evolution.</title>
        <authorList>
            <consortium name="Tomato Genome Consortium"/>
        </authorList>
    </citation>
    <scope>NUCLEOTIDE SEQUENCE [LARGE SCALE GENOMIC DNA]</scope>
    <source>
        <strain evidence="18">cv. Heinz 1706</strain>
    </source>
</reference>
<evidence type="ECO:0000313" key="19">
    <source>
        <dbReference type="Proteomes" id="UP000004994"/>
    </source>
</evidence>
<feature type="region of interest" description="Disordered" evidence="15">
    <location>
        <begin position="536"/>
        <end position="595"/>
    </location>
</feature>
<feature type="transmembrane region" description="Helical" evidence="16">
    <location>
        <begin position="32"/>
        <end position="54"/>
    </location>
</feature>
<dbReference type="Gramene" id="Solyc10g051330.2.1">
    <property type="protein sequence ID" value="Solyc10g051330.2.1"/>
    <property type="gene ID" value="Solyc10g051330.2"/>
</dbReference>
<dbReference type="InParanoid" id="A0A3Q7IGP3"/>
<dbReference type="PROSITE" id="PS50011">
    <property type="entry name" value="PROTEIN_KINASE_DOM"/>
    <property type="match status" value="1"/>
</dbReference>
<evidence type="ECO:0000259" key="17">
    <source>
        <dbReference type="PROSITE" id="PS50011"/>
    </source>
</evidence>
<keyword evidence="11 16" id="KW-0472">Membrane</keyword>
<evidence type="ECO:0000256" key="15">
    <source>
        <dbReference type="SAM" id="MobiDB-lite"/>
    </source>
</evidence>
<dbReference type="Gene3D" id="1.10.510.10">
    <property type="entry name" value="Transferase(Phosphotransferase) domain 1"/>
    <property type="match status" value="1"/>
</dbReference>
<dbReference type="PROSITE" id="PS00107">
    <property type="entry name" value="PROTEIN_KINASE_ATP"/>
    <property type="match status" value="1"/>
</dbReference>
<evidence type="ECO:0000256" key="4">
    <source>
        <dbReference type="ARBA" id="ARBA00022527"/>
    </source>
</evidence>
<evidence type="ECO:0000256" key="7">
    <source>
        <dbReference type="ARBA" id="ARBA00022741"/>
    </source>
</evidence>
<dbReference type="GO" id="GO:0005886">
    <property type="term" value="C:plasma membrane"/>
    <property type="evidence" value="ECO:0000318"/>
    <property type="project" value="GO_Central"/>
</dbReference>
<dbReference type="InterPro" id="IPR000719">
    <property type="entry name" value="Prot_kinase_dom"/>
</dbReference>
<keyword evidence="10 16" id="KW-1133">Transmembrane helix</keyword>
<dbReference type="EC" id="2.7.11.1" evidence="2"/>
<dbReference type="InterPro" id="IPR011009">
    <property type="entry name" value="Kinase-like_dom_sf"/>
</dbReference>
<dbReference type="OMA" id="YSWPIAP"/>
<dbReference type="FunFam" id="1.10.510.10:FF:000783">
    <property type="entry name" value="Proline-rich receptor-like protein kinase PERK4"/>
    <property type="match status" value="1"/>
</dbReference>
<dbReference type="FunCoup" id="A0A3Q7IGP3">
    <property type="interactions" value="54"/>
</dbReference>
<dbReference type="AlphaFoldDB" id="A0A3Q7IGP3"/>
<dbReference type="PROSITE" id="PS00108">
    <property type="entry name" value="PROTEIN_KINASE_ST"/>
    <property type="match status" value="1"/>
</dbReference>
<dbReference type="Pfam" id="PF07714">
    <property type="entry name" value="PK_Tyr_Ser-Thr"/>
    <property type="match status" value="1"/>
</dbReference>
<evidence type="ECO:0000256" key="11">
    <source>
        <dbReference type="ARBA" id="ARBA00023136"/>
    </source>
</evidence>
<comment type="catalytic activity">
    <reaction evidence="13">
        <text>L-seryl-[protein] + ATP = O-phospho-L-seryl-[protein] + ADP + H(+)</text>
        <dbReference type="Rhea" id="RHEA:17989"/>
        <dbReference type="Rhea" id="RHEA-COMP:9863"/>
        <dbReference type="Rhea" id="RHEA-COMP:11604"/>
        <dbReference type="ChEBI" id="CHEBI:15378"/>
        <dbReference type="ChEBI" id="CHEBI:29999"/>
        <dbReference type="ChEBI" id="CHEBI:30616"/>
        <dbReference type="ChEBI" id="CHEBI:83421"/>
        <dbReference type="ChEBI" id="CHEBI:456216"/>
        <dbReference type="EC" id="2.7.11.1"/>
    </reaction>
</comment>
<dbReference type="GO" id="GO:0005524">
    <property type="term" value="F:ATP binding"/>
    <property type="evidence" value="ECO:0007669"/>
    <property type="project" value="UniProtKB-UniRule"/>
</dbReference>
<keyword evidence="5" id="KW-0808">Transferase</keyword>
<reference evidence="18" key="2">
    <citation type="submission" date="2019-01" db="UniProtKB">
        <authorList>
            <consortium name="EnsemblPlants"/>
        </authorList>
    </citation>
    <scope>IDENTIFICATION</scope>
    <source>
        <strain evidence="18">cv. Heinz 1706</strain>
    </source>
</reference>
<evidence type="ECO:0000256" key="8">
    <source>
        <dbReference type="ARBA" id="ARBA00022777"/>
    </source>
</evidence>
<dbReference type="STRING" id="4081.A0A3Q7IGP3"/>
<evidence type="ECO:0000313" key="18">
    <source>
        <dbReference type="EnsemblPlants" id="Solyc10g051330.2.1"/>
    </source>
</evidence>
<dbReference type="InterPro" id="IPR001245">
    <property type="entry name" value="Ser-Thr/Tyr_kinase_cat_dom"/>
</dbReference>
<feature type="compositionally biased region" description="Low complexity" evidence="15">
    <location>
        <begin position="202"/>
        <end position="213"/>
    </location>
</feature>
<comment type="subcellular location">
    <subcellularLocation>
        <location evidence="1">Cell membrane</location>
        <topology evidence="1">Single-pass membrane protein</topology>
    </subcellularLocation>
</comment>
<feature type="transmembrane region" description="Helical" evidence="16">
    <location>
        <begin position="111"/>
        <end position="133"/>
    </location>
</feature>